<sequence length="245" mass="26366">MTVNGPVHVARDPTLVRREASMSATKRRILVVDDSEICRELVKLLLQSRGFEVVTLDSPFGFGAAVAREQPDLVLVDVNMPALPGGKLVEVAIQKGILTCPIVFHSDRPARELQSLVLSTGASGFIPKTNDADELASRVEEYLNGTWQKRDRAPESIRPSTAPPGPRTDVPPRVPRSSELPALSGTSSQSLPPLTAASISSRNTDAPPMSQRSFDAAPLSQRSPDAAPHSQRTVTSSTGWVRGKF</sequence>
<dbReference type="PANTHER" id="PTHR44591">
    <property type="entry name" value="STRESS RESPONSE REGULATOR PROTEIN 1"/>
    <property type="match status" value="1"/>
</dbReference>
<protein>
    <submittedName>
        <fullName evidence="5">Response regulator</fullName>
    </submittedName>
</protein>
<dbReference type="InterPro" id="IPR011006">
    <property type="entry name" value="CheY-like_superfamily"/>
</dbReference>
<dbReference type="PANTHER" id="PTHR44591:SF3">
    <property type="entry name" value="RESPONSE REGULATORY DOMAIN-CONTAINING PROTEIN"/>
    <property type="match status" value="1"/>
</dbReference>
<keyword evidence="1 2" id="KW-0597">Phosphoprotein</keyword>
<evidence type="ECO:0000313" key="5">
    <source>
        <dbReference type="EMBL" id="MRG97712.1"/>
    </source>
</evidence>
<dbReference type="EMBL" id="WJIE01000020">
    <property type="protein sequence ID" value="MRG97712.1"/>
    <property type="molecule type" value="Genomic_DNA"/>
</dbReference>
<reference evidence="5 6" key="1">
    <citation type="submission" date="2019-10" db="EMBL/GenBank/DDBJ databases">
        <title>A soil myxobacterium in the family Polyangiaceae.</title>
        <authorList>
            <person name="Li Y."/>
            <person name="Wang J."/>
        </authorList>
    </citation>
    <scope>NUCLEOTIDE SEQUENCE [LARGE SCALE GENOMIC DNA]</scope>
    <source>
        <strain evidence="5 6">DSM 14734</strain>
    </source>
</reference>
<evidence type="ECO:0000256" key="1">
    <source>
        <dbReference type="ARBA" id="ARBA00022553"/>
    </source>
</evidence>
<feature type="compositionally biased region" description="Polar residues" evidence="3">
    <location>
        <begin position="184"/>
        <end position="204"/>
    </location>
</feature>
<dbReference type="Pfam" id="PF00072">
    <property type="entry name" value="Response_reg"/>
    <property type="match status" value="1"/>
</dbReference>
<evidence type="ECO:0000313" key="6">
    <source>
        <dbReference type="Proteomes" id="UP000440224"/>
    </source>
</evidence>
<dbReference type="AlphaFoldDB" id="A0A6N7PZR8"/>
<gene>
    <name evidence="5" type="ORF">GF068_38185</name>
</gene>
<evidence type="ECO:0000256" key="3">
    <source>
        <dbReference type="SAM" id="MobiDB-lite"/>
    </source>
</evidence>
<dbReference type="Proteomes" id="UP000440224">
    <property type="component" value="Unassembled WGS sequence"/>
</dbReference>
<accession>A0A6N7PZR8</accession>
<dbReference type="GO" id="GO:0000160">
    <property type="term" value="P:phosphorelay signal transduction system"/>
    <property type="evidence" value="ECO:0007669"/>
    <property type="project" value="InterPro"/>
</dbReference>
<organism evidence="5 6">
    <name type="scientific">Polyangium spumosum</name>
    <dbReference type="NCBI Taxonomy" id="889282"/>
    <lineage>
        <taxon>Bacteria</taxon>
        <taxon>Pseudomonadati</taxon>
        <taxon>Myxococcota</taxon>
        <taxon>Polyangia</taxon>
        <taxon>Polyangiales</taxon>
        <taxon>Polyangiaceae</taxon>
        <taxon>Polyangium</taxon>
    </lineage>
</organism>
<dbReference type="OrthoDB" id="5511264at2"/>
<dbReference type="SUPFAM" id="SSF52172">
    <property type="entry name" value="CheY-like"/>
    <property type="match status" value="1"/>
</dbReference>
<proteinExistence type="predicted"/>
<dbReference type="SMART" id="SM00448">
    <property type="entry name" value="REC"/>
    <property type="match status" value="1"/>
</dbReference>
<feature type="domain" description="Response regulatory" evidence="4">
    <location>
        <begin position="28"/>
        <end position="143"/>
    </location>
</feature>
<comment type="caution">
    <text evidence="5">The sequence shown here is derived from an EMBL/GenBank/DDBJ whole genome shotgun (WGS) entry which is preliminary data.</text>
</comment>
<dbReference type="InterPro" id="IPR001789">
    <property type="entry name" value="Sig_transdc_resp-reg_receiver"/>
</dbReference>
<evidence type="ECO:0000259" key="4">
    <source>
        <dbReference type="PROSITE" id="PS50110"/>
    </source>
</evidence>
<dbReference type="CDD" id="cd00156">
    <property type="entry name" value="REC"/>
    <property type="match status" value="1"/>
</dbReference>
<evidence type="ECO:0000256" key="2">
    <source>
        <dbReference type="PROSITE-ProRule" id="PRU00169"/>
    </source>
</evidence>
<dbReference type="PROSITE" id="PS50110">
    <property type="entry name" value="RESPONSE_REGULATORY"/>
    <property type="match status" value="1"/>
</dbReference>
<dbReference type="InterPro" id="IPR050595">
    <property type="entry name" value="Bact_response_regulator"/>
</dbReference>
<feature type="compositionally biased region" description="Polar residues" evidence="3">
    <location>
        <begin position="230"/>
        <end position="239"/>
    </location>
</feature>
<feature type="modified residue" description="4-aspartylphosphate" evidence="2">
    <location>
        <position position="77"/>
    </location>
</feature>
<feature type="region of interest" description="Disordered" evidence="3">
    <location>
        <begin position="146"/>
        <end position="245"/>
    </location>
</feature>
<keyword evidence="6" id="KW-1185">Reference proteome</keyword>
<dbReference type="Gene3D" id="3.40.50.2300">
    <property type="match status" value="1"/>
</dbReference>
<name>A0A6N7PZR8_9BACT</name>